<dbReference type="Pfam" id="PF12833">
    <property type="entry name" value="HTH_18"/>
    <property type="match status" value="1"/>
</dbReference>
<sequence length="274" mass="29838">MNIMVADTTPPLPPGDAGAGRGRMGRPPLTKLESDVSLIYEARSSSSLLVAGVARGLTTQGGRLVRPAENCWHMVVVRQGGEASMRLVGPWTGAGVASYGEGAEILWIRFRLGTFMPGQPVTGLRDQETLLPAATGHSVWLNDAAWPLPGIDDVDAFVERLRRAGVLTHDPLVQDLLHEPGSGLAPRTERHRLLRATGLPLRHIRQVERAQQAAALLGQGVPIPETMFRLGYFDQPHLTRALRRWVGHTPGQLLRAGEEHLPLRTRPLDAPSLH</sequence>
<dbReference type="GO" id="GO:0003700">
    <property type="term" value="F:DNA-binding transcription factor activity"/>
    <property type="evidence" value="ECO:0007669"/>
    <property type="project" value="InterPro"/>
</dbReference>
<dbReference type="InterPro" id="IPR018060">
    <property type="entry name" value="HTH_AraC"/>
</dbReference>
<keyword evidence="2" id="KW-0804">Transcription</keyword>
<dbReference type="InterPro" id="IPR009057">
    <property type="entry name" value="Homeodomain-like_sf"/>
</dbReference>
<dbReference type="Gene3D" id="1.10.10.60">
    <property type="entry name" value="Homeodomain-like"/>
    <property type="match status" value="1"/>
</dbReference>
<gene>
    <name evidence="5" type="ORF">FCS05_01920</name>
</gene>
<dbReference type="Proteomes" id="UP000308000">
    <property type="component" value="Unassembled WGS sequence"/>
</dbReference>
<evidence type="ECO:0000256" key="1">
    <source>
        <dbReference type="ARBA" id="ARBA00023015"/>
    </source>
</evidence>
<evidence type="ECO:0000259" key="4">
    <source>
        <dbReference type="PROSITE" id="PS01124"/>
    </source>
</evidence>
<name>A0AAJ5JZN5_9DEIO</name>
<feature type="domain" description="HTH araC/xylS-type" evidence="4">
    <location>
        <begin position="183"/>
        <end position="256"/>
    </location>
</feature>
<reference evidence="5 6" key="1">
    <citation type="submission" date="2019-04" db="EMBL/GenBank/DDBJ databases">
        <title>Deinococcus metalilatus MA1002 mutant No.5.</title>
        <authorList>
            <person name="Park W."/>
            <person name="Park C."/>
        </authorList>
    </citation>
    <scope>NUCLEOTIDE SEQUENCE [LARGE SCALE GENOMIC DNA]</scope>
    <source>
        <strain evidence="5 6">MA1002-m5</strain>
    </source>
</reference>
<dbReference type="AlphaFoldDB" id="A0AAJ5JZN5"/>
<dbReference type="SMART" id="SM00342">
    <property type="entry name" value="HTH_ARAC"/>
    <property type="match status" value="1"/>
</dbReference>
<proteinExistence type="predicted"/>
<dbReference type="PROSITE" id="PS01124">
    <property type="entry name" value="HTH_ARAC_FAMILY_2"/>
    <property type="match status" value="1"/>
</dbReference>
<feature type="region of interest" description="Disordered" evidence="3">
    <location>
        <begin position="1"/>
        <end position="27"/>
    </location>
</feature>
<comment type="caution">
    <text evidence="5">The sequence shown here is derived from an EMBL/GenBank/DDBJ whole genome shotgun (WGS) entry which is preliminary data.</text>
</comment>
<evidence type="ECO:0000256" key="2">
    <source>
        <dbReference type="ARBA" id="ARBA00023163"/>
    </source>
</evidence>
<dbReference type="GO" id="GO:0043565">
    <property type="term" value="F:sequence-specific DNA binding"/>
    <property type="evidence" value="ECO:0007669"/>
    <property type="project" value="InterPro"/>
</dbReference>
<dbReference type="SUPFAM" id="SSF46689">
    <property type="entry name" value="Homeodomain-like"/>
    <property type="match status" value="1"/>
</dbReference>
<evidence type="ECO:0000313" key="5">
    <source>
        <dbReference type="EMBL" id="TLK32230.1"/>
    </source>
</evidence>
<evidence type="ECO:0000313" key="6">
    <source>
        <dbReference type="Proteomes" id="UP000308000"/>
    </source>
</evidence>
<evidence type="ECO:0000256" key="3">
    <source>
        <dbReference type="SAM" id="MobiDB-lite"/>
    </source>
</evidence>
<keyword evidence="1" id="KW-0805">Transcription regulation</keyword>
<accession>A0AAJ5JZN5</accession>
<protein>
    <submittedName>
        <fullName evidence="5">AraC family transcriptional regulator</fullName>
    </submittedName>
</protein>
<dbReference type="EMBL" id="VBRC01000001">
    <property type="protein sequence ID" value="TLK32230.1"/>
    <property type="molecule type" value="Genomic_DNA"/>
</dbReference>
<organism evidence="5 6">
    <name type="scientific">Deinococcus metallilatus</name>
    <dbReference type="NCBI Taxonomy" id="1211322"/>
    <lineage>
        <taxon>Bacteria</taxon>
        <taxon>Thermotogati</taxon>
        <taxon>Deinococcota</taxon>
        <taxon>Deinococci</taxon>
        <taxon>Deinococcales</taxon>
        <taxon>Deinococcaceae</taxon>
        <taxon>Deinococcus</taxon>
    </lineage>
</organism>